<keyword evidence="4" id="KW-1185">Reference proteome</keyword>
<evidence type="ECO:0000313" key="3">
    <source>
        <dbReference type="EMBL" id="NGO52839.1"/>
    </source>
</evidence>
<keyword evidence="1" id="KW-1133">Transmembrane helix</keyword>
<dbReference type="RefSeq" id="WP_165029629.1">
    <property type="nucleotide sequence ID" value="NZ_JAAKZF010000023.1"/>
</dbReference>
<dbReference type="Gene3D" id="1.20.5.160">
    <property type="entry name" value="Bacterial aa3 type cytochrome c oxidase subunit IV"/>
    <property type="match status" value="1"/>
</dbReference>
<dbReference type="Pfam" id="PF07835">
    <property type="entry name" value="COX4_pro_2"/>
    <property type="match status" value="1"/>
</dbReference>
<feature type="transmembrane region" description="Helical" evidence="1">
    <location>
        <begin position="25"/>
        <end position="48"/>
    </location>
</feature>
<proteinExistence type="predicted"/>
<evidence type="ECO:0000313" key="4">
    <source>
        <dbReference type="Proteomes" id="UP001642900"/>
    </source>
</evidence>
<dbReference type="Proteomes" id="UP001642900">
    <property type="component" value="Unassembled WGS sequence"/>
</dbReference>
<organism evidence="3 4">
    <name type="scientific">Allomesorhizobium camelthorni</name>
    <dbReference type="NCBI Taxonomy" id="475069"/>
    <lineage>
        <taxon>Bacteria</taxon>
        <taxon>Pseudomonadati</taxon>
        <taxon>Pseudomonadota</taxon>
        <taxon>Alphaproteobacteria</taxon>
        <taxon>Hyphomicrobiales</taxon>
        <taxon>Phyllobacteriaceae</taxon>
        <taxon>Allomesorhizobium</taxon>
    </lineage>
</organism>
<feature type="domain" description="Cytochrome c oxidase subunit IV bacterial aa3 type" evidence="2">
    <location>
        <begin position="8"/>
        <end position="50"/>
    </location>
</feature>
<gene>
    <name evidence="3" type="ORF">G6N73_16930</name>
</gene>
<keyword evidence="1" id="KW-0812">Transmembrane</keyword>
<dbReference type="InterPro" id="IPR012422">
    <property type="entry name" value="Cyt_c_oxidase_su4_bac-aa3"/>
</dbReference>
<name>A0A6G4WE03_9HYPH</name>
<keyword evidence="1" id="KW-0472">Membrane</keyword>
<reference evidence="3 4" key="1">
    <citation type="submission" date="2020-02" db="EMBL/GenBank/DDBJ databases">
        <title>Genome sequence of strain CCNWXJ40-4.</title>
        <authorList>
            <person name="Gao J."/>
            <person name="Sun J."/>
        </authorList>
    </citation>
    <scope>NUCLEOTIDE SEQUENCE [LARGE SCALE GENOMIC DNA]</scope>
    <source>
        <strain evidence="3 4">CCNWXJ 40-4</strain>
    </source>
</reference>
<evidence type="ECO:0000256" key="1">
    <source>
        <dbReference type="SAM" id="Phobius"/>
    </source>
</evidence>
<accession>A0A6G4WE03</accession>
<dbReference type="InterPro" id="IPR036596">
    <property type="entry name" value="Cyt-C_aa3_sf"/>
</dbReference>
<sequence>MADHAPNGPLEMGADMDYSEHEKTYLGFLLLAKYGSLVCLALLVAMAFGFFTNAGFFSALFLFLIICAIGIYLIRRAPRHVA</sequence>
<feature type="transmembrane region" description="Helical" evidence="1">
    <location>
        <begin position="54"/>
        <end position="74"/>
    </location>
</feature>
<evidence type="ECO:0000259" key="2">
    <source>
        <dbReference type="Pfam" id="PF07835"/>
    </source>
</evidence>
<dbReference type="SUPFAM" id="SSF81469">
    <property type="entry name" value="Bacterial aa3 type cytochrome c oxidase subunit IV"/>
    <property type="match status" value="1"/>
</dbReference>
<dbReference type="EMBL" id="JAAKZF010000023">
    <property type="protein sequence ID" value="NGO52839.1"/>
    <property type="molecule type" value="Genomic_DNA"/>
</dbReference>
<dbReference type="AlphaFoldDB" id="A0A6G4WE03"/>
<protein>
    <submittedName>
        <fullName evidence="3">Aa3-type cytochrome c oxidase subunit IV</fullName>
    </submittedName>
</protein>
<comment type="caution">
    <text evidence="3">The sequence shown here is derived from an EMBL/GenBank/DDBJ whole genome shotgun (WGS) entry which is preliminary data.</text>
</comment>